<evidence type="ECO:0000256" key="2">
    <source>
        <dbReference type="PROSITE-ProRule" id="PRU00169"/>
    </source>
</evidence>
<dbReference type="EMBL" id="JAJLJH010000003">
    <property type="protein sequence ID" value="MCK9686867.1"/>
    <property type="molecule type" value="Genomic_DNA"/>
</dbReference>
<evidence type="ECO:0000256" key="1">
    <source>
        <dbReference type="ARBA" id="ARBA00022553"/>
    </source>
</evidence>
<dbReference type="InterPro" id="IPR050595">
    <property type="entry name" value="Bact_response_regulator"/>
</dbReference>
<feature type="modified residue" description="4-aspartylphosphate" evidence="2">
    <location>
        <position position="216"/>
    </location>
</feature>
<dbReference type="PANTHER" id="PTHR44591">
    <property type="entry name" value="STRESS RESPONSE REGULATOR PROTEIN 1"/>
    <property type="match status" value="1"/>
</dbReference>
<dbReference type="Pfam" id="PF08667">
    <property type="entry name" value="BetR"/>
    <property type="match status" value="1"/>
</dbReference>
<dbReference type="InterPro" id="IPR013975">
    <property type="entry name" value="Tscrpt_reg_BetR_N"/>
</dbReference>
<dbReference type="AlphaFoldDB" id="A0A9X2C002"/>
<gene>
    <name evidence="4" type="ORF">LPC04_14235</name>
</gene>
<dbReference type="RefSeq" id="WP_275682907.1">
    <property type="nucleotide sequence ID" value="NZ_JAJLJH010000003.1"/>
</dbReference>
<comment type="caution">
    <text evidence="4">The sequence shown here is derived from an EMBL/GenBank/DDBJ whole genome shotgun (WGS) entry which is preliminary data.</text>
</comment>
<feature type="domain" description="Response regulatory" evidence="3">
    <location>
        <begin position="167"/>
        <end position="286"/>
    </location>
</feature>
<dbReference type="SMART" id="SM00448">
    <property type="entry name" value="REC"/>
    <property type="match status" value="1"/>
</dbReference>
<evidence type="ECO:0000259" key="3">
    <source>
        <dbReference type="PROSITE" id="PS50110"/>
    </source>
</evidence>
<evidence type="ECO:0000313" key="4">
    <source>
        <dbReference type="EMBL" id="MCK9686867.1"/>
    </source>
</evidence>
<sequence>MDDIAQTRPPAEAEASTEPAISLGVRRFLVAHGVKEHNHASEIARIINVDRSQSYRRLKGDVSWSHTDLRAVAHHFGAPDDHLLPRDDLARYAHAAGEAVPAVIRVAHLPPTGLLVPGAELAPGDSSDLVAIRNGSSWEVHVTGDEPFGAKRHAIEALTIRSHPHLRVAVLEDDTRAAEALVEAFRPLGIVATPYADAASLEDAIAQRRFDAYVLDWLLTDGTAVGIVEEIRRHNAHIPILVVTGALMANSAMEQSLLELSAQWNFSTLDKPVRPMNLANALKQMVSASRA</sequence>
<protein>
    <submittedName>
        <fullName evidence="4">Response regulator</fullName>
    </submittedName>
</protein>
<name>A0A9X2C002_9BURK</name>
<dbReference type="PANTHER" id="PTHR44591:SF3">
    <property type="entry name" value="RESPONSE REGULATORY DOMAIN-CONTAINING PROTEIN"/>
    <property type="match status" value="1"/>
</dbReference>
<evidence type="ECO:0000313" key="5">
    <source>
        <dbReference type="Proteomes" id="UP001139353"/>
    </source>
</evidence>
<dbReference type="SUPFAM" id="SSF52172">
    <property type="entry name" value="CheY-like"/>
    <property type="match status" value="1"/>
</dbReference>
<dbReference type="GO" id="GO:0000160">
    <property type="term" value="P:phosphorelay signal transduction system"/>
    <property type="evidence" value="ECO:0007669"/>
    <property type="project" value="InterPro"/>
</dbReference>
<dbReference type="PROSITE" id="PS50110">
    <property type="entry name" value="RESPONSE_REGULATORY"/>
    <property type="match status" value="1"/>
</dbReference>
<proteinExistence type="predicted"/>
<organism evidence="4 5">
    <name type="scientific">Scleromatobacter humisilvae</name>
    <dbReference type="NCBI Taxonomy" id="2897159"/>
    <lineage>
        <taxon>Bacteria</taxon>
        <taxon>Pseudomonadati</taxon>
        <taxon>Pseudomonadota</taxon>
        <taxon>Betaproteobacteria</taxon>
        <taxon>Burkholderiales</taxon>
        <taxon>Sphaerotilaceae</taxon>
        <taxon>Scleromatobacter</taxon>
    </lineage>
</organism>
<keyword evidence="5" id="KW-1185">Reference proteome</keyword>
<dbReference type="InterPro" id="IPR011006">
    <property type="entry name" value="CheY-like_superfamily"/>
</dbReference>
<dbReference type="Proteomes" id="UP001139353">
    <property type="component" value="Unassembled WGS sequence"/>
</dbReference>
<accession>A0A9X2C002</accession>
<dbReference type="CDD" id="cd00156">
    <property type="entry name" value="REC"/>
    <property type="match status" value="1"/>
</dbReference>
<dbReference type="Gene3D" id="3.40.50.2300">
    <property type="match status" value="1"/>
</dbReference>
<reference evidence="4" key="1">
    <citation type="submission" date="2021-11" db="EMBL/GenBank/DDBJ databases">
        <title>BS-T2-15 a new species belonging to the Comamonadaceae family isolated from the soil of a French oak forest.</title>
        <authorList>
            <person name="Mieszkin S."/>
            <person name="Alain K."/>
        </authorList>
    </citation>
    <scope>NUCLEOTIDE SEQUENCE</scope>
    <source>
        <strain evidence="4">BS-T2-15</strain>
    </source>
</reference>
<dbReference type="Pfam" id="PF00072">
    <property type="entry name" value="Response_reg"/>
    <property type="match status" value="1"/>
</dbReference>
<dbReference type="InterPro" id="IPR001789">
    <property type="entry name" value="Sig_transdc_resp-reg_receiver"/>
</dbReference>
<keyword evidence="1 2" id="KW-0597">Phosphoprotein</keyword>